<evidence type="ECO:0000313" key="2">
    <source>
        <dbReference type="Proteomes" id="UP000582646"/>
    </source>
</evidence>
<protein>
    <submittedName>
        <fullName evidence="1">Uncharacterized protein</fullName>
    </submittedName>
</protein>
<sequence length="117" mass="12781">MNEFDPHNPPAEFFISDEQGMPIGRVNVDRLQSDATLLMYDMAASAGDDDATDRVSVEWLSRHDPEYFGYLATAALSLTVRCILGPVLEACDAAGLRLRAGLLDARDNAHRTLGADE</sequence>
<proteinExistence type="predicted"/>
<keyword evidence="2" id="KW-1185">Reference proteome</keyword>
<dbReference type="Proteomes" id="UP000582646">
    <property type="component" value="Unassembled WGS sequence"/>
</dbReference>
<gene>
    <name evidence="1" type="ORF">HF999_16450</name>
</gene>
<accession>A0A846X3L3</accession>
<comment type="caution">
    <text evidence="1">The sequence shown here is derived from an EMBL/GenBank/DDBJ whole genome shotgun (WGS) entry which is preliminary data.</text>
</comment>
<evidence type="ECO:0000313" key="1">
    <source>
        <dbReference type="EMBL" id="NKY19954.1"/>
    </source>
</evidence>
<reference evidence="1 2" key="1">
    <citation type="submission" date="2020-04" db="EMBL/GenBank/DDBJ databases">
        <title>MicrobeNet Type strains.</title>
        <authorList>
            <person name="Nicholson A.C."/>
        </authorList>
    </citation>
    <scope>NUCLEOTIDE SEQUENCE [LARGE SCALE GENOMIC DNA]</scope>
    <source>
        <strain evidence="1 2">DSM 44113</strain>
    </source>
</reference>
<dbReference type="EMBL" id="JAAXOQ010000024">
    <property type="protein sequence ID" value="NKY19954.1"/>
    <property type="molecule type" value="Genomic_DNA"/>
</dbReference>
<dbReference type="RefSeq" id="WP_168546931.1">
    <property type="nucleotide sequence ID" value="NZ_BAAAKS010000018.1"/>
</dbReference>
<organism evidence="1 2">
    <name type="scientific">Tsukamurella spumae</name>
    <dbReference type="NCBI Taxonomy" id="44753"/>
    <lineage>
        <taxon>Bacteria</taxon>
        <taxon>Bacillati</taxon>
        <taxon>Actinomycetota</taxon>
        <taxon>Actinomycetes</taxon>
        <taxon>Mycobacteriales</taxon>
        <taxon>Tsukamurellaceae</taxon>
        <taxon>Tsukamurella</taxon>
    </lineage>
</organism>
<dbReference type="AlphaFoldDB" id="A0A846X3L3"/>
<name>A0A846X3L3_9ACTN</name>